<protein>
    <submittedName>
        <fullName evidence="11">CCA tRNA nucleotidyltransferase</fullName>
    </submittedName>
</protein>
<dbReference type="SUPFAM" id="SSF81301">
    <property type="entry name" value="Nucleotidyltransferase"/>
    <property type="match status" value="1"/>
</dbReference>
<keyword evidence="4" id="KW-0548">Nucleotidyltransferase</keyword>
<dbReference type="CDD" id="cd05398">
    <property type="entry name" value="NT_ClassII-CCAase"/>
    <property type="match status" value="1"/>
</dbReference>
<dbReference type="Gene3D" id="3.30.460.10">
    <property type="entry name" value="Beta Polymerase, domain 2"/>
    <property type="match status" value="1"/>
</dbReference>
<evidence type="ECO:0000256" key="1">
    <source>
        <dbReference type="ARBA" id="ARBA00001946"/>
    </source>
</evidence>
<comment type="caution">
    <text evidence="11">The sequence shown here is derived from an EMBL/GenBank/DDBJ whole genome shotgun (WGS) entry which is preliminary data.</text>
</comment>
<gene>
    <name evidence="11" type="ORF">JAO75_04745</name>
</gene>
<evidence type="ECO:0000313" key="12">
    <source>
        <dbReference type="Proteomes" id="UP000620670"/>
    </source>
</evidence>
<dbReference type="EMBL" id="JAELXT010000003">
    <property type="protein sequence ID" value="MBJ6124711.1"/>
    <property type="molecule type" value="Genomic_DNA"/>
</dbReference>
<feature type="domain" description="tRNA nucleotidyltransferase/poly(A) polymerase RNA and SrmB- binding" evidence="10">
    <location>
        <begin position="198"/>
        <end position="239"/>
    </location>
</feature>
<dbReference type="Pfam" id="PF12627">
    <property type="entry name" value="PolyA_pol_RNAbd"/>
    <property type="match status" value="1"/>
</dbReference>
<evidence type="ECO:0000256" key="2">
    <source>
        <dbReference type="ARBA" id="ARBA00022679"/>
    </source>
</evidence>
<dbReference type="Gene3D" id="1.10.3090.10">
    <property type="entry name" value="cca-adding enzyme, domain 2"/>
    <property type="match status" value="1"/>
</dbReference>
<keyword evidence="7" id="KW-0460">Magnesium</keyword>
<dbReference type="RefSeq" id="WP_199047122.1">
    <property type="nucleotide sequence ID" value="NZ_JAELXT010000003.1"/>
</dbReference>
<proteinExistence type="inferred from homology"/>
<dbReference type="SUPFAM" id="SSF81891">
    <property type="entry name" value="Poly A polymerase C-terminal region-like"/>
    <property type="match status" value="1"/>
</dbReference>
<evidence type="ECO:0000259" key="9">
    <source>
        <dbReference type="Pfam" id="PF01743"/>
    </source>
</evidence>
<dbReference type="InterPro" id="IPR002646">
    <property type="entry name" value="PolA_pol_head_dom"/>
</dbReference>
<comment type="similarity">
    <text evidence="8">Belongs to the tRNA nucleotidyltransferase/poly(A) polymerase family.</text>
</comment>
<evidence type="ECO:0000256" key="7">
    <source>
        <dbReference type="ARBA" id="ARBA00022842"/>
    </source>
</evidence>
<dbReference type="Proteomes" id="UP000620670">
    <property type="component" value="Unassembled WGS sequence"/>
</dbReference>
<evidence type="ECO:0000256" key="3">
    <source>
        <dbReference type="ARBA" id="ARBA00022694"/>
    </source>
</evidence>
<accession>A0ABS0XXD1</accession>
<name>A0ABS0XXD1_9HYPH</name>
<keyword evidence="6" id="KW-0547">Nucleotide-binding</keyword>
<dbReference type="Pfam" id="PF01743">
    <property type="entry name" value="PolyA_pol"/>
    <property type="match status" value="1"/>
</dbReference>
<evidence type="ECO:0000256" key="4">
    <source>
        <dbReference type="ARBA" id="ARBA00022695"/>
    </source>
</evidence>
<reference evidence="12" key="1">
    <citation type="submission" date="2020-12" db="EMBL/GenBank/DDBJ databases">
        <title>Hymenobacter sp.</title>
        <authorList>
            <person name="Kim M.K."/>
        </authorList>
    </citation>
    <scope>NUCLEOTIDE SEQUENCE [LARGE SCALE GENOMIC DNA]</scope>
    <source>
        <strain evidence="12">BT325</strain>
    </source>
</reference>
<evidence type="ECO:0000256" key="8">
    <source>
        <dbReference type="RuleBase" id="RU003953"/>
    </source>
</evidence>
<keyword evidence="5" id="KW-0479">Metal-binding</keyword>
<evidence type="ECO:0000259" key="10">
    <source>
        <dbReference type="Pfam" id="PF12627"/>
    </source>
</evidence>
<dbReference type="PANTHER" id="PTHR46173">
    <property type="entry name" value="CCA TRNA NUCLEOTIDYLTRANSFERASE 1, MITOCHONDRIAL"/>
    <property type="match status" value="1"/>
</dbReference>
<evidence type="ECO:0000313" key="11">
    <source>
        <dbReference type="EMBL" id="MBJ6124711.1"/>
    </source>
</evidence>
<evidence type="ECO:0000256" key="5">
    <source>
        <dbReference type="ARBA" id="ARBA00022723"/>
    </source>
</evidence>
<evidence type="ECO:0000256" key="6">
    <source>
        <dbReference type="ARBA" id="ARBA00022741"/>
    </source>
</evidence>
<dbReference type="PANTHER" id="PTHR46173:SF1">
    <property type="entry name" value="CCA TRNA NUCLEOTIDYLTRANSFERASE 1, MITOCHONDRIAL"/>
    <property type="match status" value="1"/>
</dbReference>
<keyword evidence="8" id="KW-0694">RNA-binding</keyword>
<keyword evidence="3" id="KW-0819">tRNA processing</keyword>
<dbReference type="InterPro" id="IPR050264">
    <property type="entry name" value="Bact_CCA-adding_enz_type3_sf"/>
</dbReference>
<keyword evidence="2 8" id="KW-0808">Transferase</keyword>
<comment type="cofactor">
    <cofactor evidence="1">
        <name>Mg(2+)</name>
        <dbReference type="ChEBI" id="CHEBI:18420"/>
    </cofactor>
</comment>
<sequence length="419" mass="46125">MTGALDRRALASLLERPELRRLLEVFNDRAEETRIVGGAVRNALLGRPVTEVDCTTTMLPDATVKRARQAGFKAVPTGIEHGTITVIVDGEPFEITTLREDVETDGRHAVVHFGRDFARDARRRDFTINALSLGLDGQLYDYTGGEADLAARRVRFIGDARTRIREDFLRIMRFFRFHAEYAQGEPDAEGLAASGAERQGLSILSKERIRHELLKLLVARRAEETIRILAEHGFLTGLLGGVAEFGRFGRVAAGDGDHPGAIWRLAALAVLVEEDAGRLRDELRLSNDEHRHLVAYARLLSLLKTRTLPLDAQAIRRLVADHDPASLGLALAAMAGEPVPVVHDEGRKALERYRSGAEPVPVFPLRGADLVEGGVPKGPKIGEMLAQARQAWLAEGCRTDADYARDLLRRVLEPGSRTG</sequence>
<dbReference type="InterPro" id="IPR032828">
    <property type="entry name" value="PolyA_RNA-bd"/>
</dbReference>
<keyword evidence="12" id="KW-1185">Reference proteome</keyword>
<feature type="domain" description="Poly A polymerase head" evidence="9">
    <location>
        <begin position="34"/>
        <end position="155"/>
    </location>
</feature>
<organism evidence="11 12">
    <name type="scientific">Microvirga splendida</name>
    <dbReference type="NCBI Taxonomy" id="2795727"/>
    <lineage>
        <taxon>Bacteria</taxon>
        <taxon>Pseudomonadati</taxon>
        <taxon>Pseudomonadota</taxon>
        <taxon>Alphaproteobacteria</taxon>
        <taxon>Hyphomicrobiales</taxon>
        <taxon>Methylobacteriaceae</taxon>
        <taxon>Microvirga</taxon>
    </lineage>
</organism>
<dbReference type="InterPro" id="IPR043519">
    <property type="entry name" value="NT_sf"/>
</dbReference>